<feature type="disulfide bond" evidence="11">
    <location>
        <begin position="427"/>
        <end position="454"/>
    </location>
</feature>
<dbReference type="InterPro" id="IPR000436">
    <property type="entry name" value="Sushi_SCR_CCP_dom"/>
</dbReference>
<keyword evidence="3" id="KW-0245">EGF-like domain</keyword>
<dbReference type="KEGG" id="bfo:118413628"/>
<keyword evidence="13" id="KW-1185">Reference proteome</keyword>
<proteinExistence type="predicted"/>
<evidence type="ECO:0000256" key="7">
    <source>
        <dbReference type="ARBA" id="ARBA00022837"/>
    </source>
</evidence>
<evidence type="ECO:0000313" key="13">
    <source>
        <dbReference type="Proteomes" id="UP000001554"/>
    </source>
</evidence>
<dbReference type="FunFam" id="2.10.70.10:FF:000064">
    <property type="entry name" value="Fibulin 7"/>
    <property type="match status" value="2"/>
</dbReference>
<evidence type="ECO:0000256" key="6">
    <source>
        <dbReference type="ARBA" id="ARBA00022737"/>
    </source>
</evidence>
<feature type="disulfide bond" evidence="11">
    <location>
        <begin position="311"/>
        <end position="338"/>
    </location>
</feature>
<feature type="domain" description="Sushi" evidence="12">
    <location>
        <begin position="398"/>
        <end position="456"/>
    </location>
</feature>
<evidence type="ECO:0000256" key="8">
    <source>
        <dbReference type="ARBA" id="ARBA00022889"/>
    </source>
</evidence>
<keyword evidence="8" id="KW-0130">Cell adhesion</keyword>
<dbReference type="Proteomes" id="UP000001554">
    <property type="component" value="Chromosome 4"/>
</dbReference>
<gene>
    <name evidence="14" type="primary">LOC118413628</name>
</gene>
<reference evidence="13" key="1">
    <citation type="journal article" date="2020" name="Nat. Ecol. Evol.">
        <title>Deeply conserved synteny resolves early events in vertebrate evolution.</title>
        <authorList>
            <person name="Simakov O."/>
            <person name="Marletaz F."/>
            <person name="Yue J.X."/>
            <person name="O'Connell B."/>
            <person name="Jenkins J."/>
            <person name="Brandt A."/>
            <person name="Calef R."/>
            <person name="Tung C.H."/>
            <person name="Huang T.K."/>
            <person name="Schmutz J."/>
            <person name="Satoh N."/>
            <person name="Yu J.K."/>
            <person name="Putnam N.H."/>
            <person name="Green R.E."/>
            <person name="Rokhsar D.S."/>
        </authorList>
    </citation>
    <scope>NUCLEOTIDE SEQUENCE [LARGE SCALE GENOMIC DNA]</scope>
    <source>
        <strain evidence="13">S238N-H82</strain>
    </source>
</reference>
<evidence type="ECO:0000256" key="3">
    <source>
        <dbReference type="ARBA" id="ARBA00022536"/>
    </source>
</evidence>
<dbReference type="AlphaFoldDB" id="A0A9J7KZG7"/>
<keyword evidence="7" id="KW-0106">Calcium</keyword>
<protein>
    <submittedName>
        <fullName evidence="14">E-selectin-like</fullName>
    </submittedName>
</protein>
<accession>A0A9J7KZG7</accession>
<feature type="disulfide bond" evidence="11">
    <location>
        <begin position="252"/>
        <end position="279"/>
    </location>
</feature>
<reference evidence="14" key="2">
    <citation type="submission" date="2025-08" db="UniProtKB">
        <authorList>
            <consortium name="RefSeq"/>
        </authorList>
    </citation>
    <scope>IDENTIFICATION</scope>
    <source>
        <strain evidence="14">S238N-H82</strain>
        <tissue evidence="14">Testes</tissue>
    </source>
</reference>
<dbReference type="InterPro" id="IPR035976">
    <property type="entry name" value="Sushi/SCR/CCP_sf"/>
</dbReference>
<dbReference type="GO" id="GO:0007155">
    <property type="term" value="P:cell adhesion"/>
    <property type="evidence" value="ECO:0007669"/>
    <property type="project" value="UniProtKB-KW"/>
</dbReference>
<feature type="domain" description="Sushi" evidence="12">
    <location>
        <begin position="282"/>
        <end position="340"/>
    </location>
</feature>
<dbReference type="RefSeq" id="XP_035673047.1">
    <property type="nucleotide sequence ID" value="XM_035817154.1"/>
</dbReference>
<keyword evidence="2" id="KW-0964">Secreted</keyword>
<dbReference type="PROSITE" id="PS50923">
    <property type="entry name" value="SUSHI"/>
    <property type="match status" value="4"/>
</dbReference>
<keyword evidence="4 11" id="KW-0768">Sushi</keyword>
<dbReference type="GeneID" id="118413628"/>
<comment type="subcellular location">
    <subcellularLocation>
        <location evidence="1">Secreted</location>
    </subcellularLocation>
</comment>
<evidence type="ECO:0000256" key="4">
    <source>
        <dbReference type="ARBA" id="ARBA00022659"/>
    </source>
</evidence>
<feature type="domain" description="Sushi" evidence="12">
    <location>
        <begin position="343"/>
        <end position="396"/>
    </location>
</feature>
<evidence type="ECO:0000256" key="5">
    <source>
        <dbReference type="ARBA" id="ARBA00022729"/>
    </source>
</evidence>
<dbReference type="InterPro" id="IPR051277">
    <property type="entry name" value="SEZ6_CSMD_C4BPB_Regulators"/>
</dbReference>
<feature type="domain" description="Sushi" evidence="12">
    <location>
        <begin position="223"/>
        <end position="281"/>
    </location>
</feature>
<dbReference type="PANTHER" id="PTHR45656:SF4">
    <property type="entry name" value="PROTEIN CBR-CLEC-78"/>
    <property type="match status" value="1"/>
</dbReference>
<feature type="disulfide bond" evidence="11">
    <location>
        <begin position="369"/>
        <end position="396"/>
    </location>
</feature>
<evidence type="ECO:0000313" key="14">
    <source>
        <dbReference type="RefSeq" id="XP_035673047.1"/>
    </source>
</evidence>
<dbReference type="OrthoDB" id="406096at2759"/>
<comment type="caution">
    <text evidence="11">Lacks conserved residue(s) required for the propagation of feature annotation.</text>
</comment>
<dbReference type="Pfam" id="PF00084">
    <property type="entry name" value="Sushi"/>
    <property type="match status" value="4"/>
</dbReference>
<dbReference type="PANTHER" id="PTHR45656">
    <property type="entry name" value="PROTEIN CBR-CLEC-78"/>
    <property type="match status" value="1"/>
</dbReference>
<dbReference type="SUPFAM" id="SSF57535">
    <property type="entry name" value="Complement control module/SCR domain"/>
    <property type="match status" value="4"/>
</dbReference>
<dbReference type="GO" id="GO:0005576">
    <property type="term" value="C:extracellular region"/>
    <property type="evidence" value="ECO:0007669"/>
    <property type="project" value="UniProtKB-SubCell"/>
</dbReference>
<evidence type="ECO:0000256" key="9">
    <source>
        <dbReference type="ARBA" id="ARBA00023157"/>
    </source>
</evidence>
<evidence type="ECO:0000256" key="10">
    <source>
        <dbReference type="ARBA" id="ARBA00023180"/>
    </source>
</evidence>
<evidence type="ECO:0000256" key="11">
    <source>
        <dbReference type="PROSITE-ProRule" id="PRU00302"/>
    </source>
</evidence>
<dbReference type="PROSITE" id="PS51257">
    <property type="entry name" value="PROKAR_LIPOPROTEIN"/>
    <property type="match status" value="1"/>
</dbReference>
<organism evidence="13 14">
    <name type="scientific">Branchiostoma floridae</name>
    <name type="common">Florida lancelet</name>
    <name type="synonym">Amphioxus</name>
    <dbReference type="NCBI Taxonomy" id="7739"/>
    <lineage>
        <taxon>Eukaryota</taxon>
        <taxon>Metazoa</taxon>
        <taxon>Chordata</taxon>
        <taxon>Cephalochordata</taxon>
        <taxon>Leptocardii</taxon>
        <taxon>Amphioxiformes</taxon>
        <taxon>Branchiostomatidae</taxon>
        <taxon>Branchiostoma</taxon>
    </lineage>
</organism>
<keyword evidence="9 11" id="KW-1015">Disulfide bond</keyword>
<dbReference type="CDD" id="cd00033">
    <property type="entry name" value="CCP"/>
    <property type="match status" value="4"/>
</dbReference>
<evidence type="ECO:0000256" key="2">
    <source>
        <dbReference type="ARBA" id="ARBA00022525"/>
    </source>
</evidence>
<keyword evidence="6" id="KW-0677">Repeat</keyword>
<keyword evidence="5" id="KW-0732">Signal</keyword>
<name>A0A9J7KZG7_BRAFL</name>
<evidence type="ECO:0000259" key="12">
    <source>
        <dbReference type="PROSITE" id="PS50923"/>
    </source>
</evidence>
<dbReference type="Gene3D" id="2.10.70.10">
    <property type="entry name" value="Complement Module, domain 1"/>
    <property type="match status" value="4"/>
</dbReference>
<evidence type="ECO:0000256" key="1">
    <source>
        <dbReference type="ARBA" id="ARBA00004613"/>
    </source>
</evidence>
<sequence length="488" mass="51667">MERTSCQQGHCPWSNVTSASCVDGFCECSSENYERYTCFPVVGSCAIRSGSPTAQAEAFRDSEPRQTFSCVADDNSQYEVHVLGVYEGVGPRSDVRQGNTEAAEMNVHVSVGQVSKPLVLVLSSYEAVNWVLHLPEDVEVHKVLLIAYDIDQSSVTVRSGSVNNVQRLSARTGGVPACAYGKDDGGCNTVDLLIYIGKEFGPVSSFTGAYRAGGWNLRIGLAIPCPTLSAPTNGELSPTGATSYQDRATFTCNRGYVLSGAAVTTCQYNGTWSNAVPTCTPRQCSSLTAPTNGALNSTGANSYQDVVTFTCNTGYQLNGVSSVTCQADGTWSGPVPTCTVPCPTLTAPENGALSPAGATSYLTRVTFTCNRGYERNGASYASCQADGTWSNAVPTCTQQCPTLKAPENGTLSPPGPHSYNDVITLTCNPGYARNGAAYTMCQTDGTWSNAVPTCTRGRLATNMAARCRLCMDVLLSALLTAMLVGRWE</sequence>
<dbReference type="SMART" id="SM00032">
    <property type="entry name" value="CCP"/>
    <property type="match status" value="4"/>
</dbReference>
<keyword evidence="10" id="KW-0325">Glycoprotein</keyword>